<gene>
    <name evidence="1" type="ORF">S01H4_33824</name>
</gene>
<dbReference type="AlphaFoldDB" id="X1BN78"/>
<protein>
    <submittedName>
        <fullName evidence="1">Uncharacterized protein</fullName>
    </submittedName>
</protein>
<comment type="caution">
    <text evidence="1">The sequence shown here is derived from an EMBL/GenBank/DDBJ whole genome shotgun (WGS) entry which is preliminary data.</text>
</comment>
<organism evidence="1">
    <name type="scientific">marine sediment metagenome</name>
    <dbReference type="NCBI Taxonomy" id="412755"/>
    <lineage>
        <taxon>unclassified sequences</taxon>
        <taxon>metagenomes</taxon>
        <taxon>ecological metagenomes</taxon>
    </lineage>
</organism>
<evidence type="ECO:0000313" key="1">
    <source>
        <dbReference type="EMBL" id="GAG82647.1"/>
    </source>
</evidence>
<sequence>MNKFKKAIKEIRELREADEKEYKEKEMILWFDNLLLIDQAIIGITLFRGLNLEDKIRLYEAMQP</sequence>
<reference evidence="1" key="1">
    <citation type="journal article" date="2014" name="Front. Microbiol.">
        <title>High frequency of phylogenetically diverse reductive dehalogenase-homologous genes in deep subseafloor sedimentary metagenomes.</title>
        <authorList>
            <person name="Kawai M."/>
            <person name="Futagami T."/>
            <person name="Toyoda A."/>
            <person name="Takaki Y."/>
            <person name="Nishi S."/>
            <person name="Hori S."/>
            <person name="Arai W."/>
            <person name="Tsubouchi T."/>
            <person name="Morono Y."/>
            <person name="Uchiyama I."/>
            <person name="Ito T."/>
            <person name="Fujiyama A."/>
            <person name="Inagaki F."/>
            <person name="Takami H."/>
        </authorList>
    </citation>
    <scope>NUCLEOTIDE SEQUENCE</scope>
    <source>
        <strain evidence="1">Expedition CK06-06</strain>
    </source>
</reference>
<proteinExistence type="predicted"/>
<accession>X1BN78</accession>
<dbReference type="EMBL" id="BART01017841">
    <property type="protein sequence ID" value="GAG82647.1"/>
    <property type="molecule type" value="Genomic_DNA"/>
</dbReference>
<name>X1BN78_9ZZZZ</name>